<evidence type="ECO:0000256" key="3">
    <source>
        <dbReference type="ARBA" id="ARBA00022519"/>
    </source>
</evidence>
<name>A0A1H6N118_9GAMM</name>
<dbReference type="Pfam" id="PF03279">
    <property type="entry name" value="Lip_A_acyltrans"/>
    <property type="match status" value="1"/>
</dbReference>
<organism evidence="7 8">
    <name type="scientific">Bathymodiolus azoricus thioautotrophic gill symbiont</name>
    <dbReference type="NCBI Taxonomy" id="235205"/>
    <lineage>
        <taxon>Bacteria</taxon>
        <taxon>Pseudomonadati</taxon>
        <taxon>Pseudomonadota</taxon>
        <taxon>Gammaproteobacteria</taxon>
        <taxon>sulfur-oxidizing symbionts</taxon>
    </lineage>
</organism>
<dbReference type="InterPro" id="IPR004960">
    <property type="entry name" value="LipA_acyltrans"/>
</dbReference>
<dbReference type="PANTHER" id="PTHR30606:SF9">
    <property type="entry name" value="LIPID A BIOSYNTHESIS LAUROYLTRANSFERASE"/>
    <property type="match status" value="1"/>
</dbReference>
<evidence type="ECO:0000256" key="4">
    <source>
        <dbReference type="ARBA" id="ARBA00022679"/>
    </source>
</evidence>
<keyword evidence="6 7" id="KW-0012">Acyltransferase</keyword>
<keyword evidence="2" id="KW-1003">Cell membrane</keyword>
<accession>A0A1H6N118</accession>
<keyword evidence="3" id="KW-0997">Cell inner membrane</keyword>
<evidence type="ECO:0000256" key="6">
    <source>
        <dbReference type="ARBA" id="ARBA00023315"/>
    </source>
</evidence>
<dbReference type="CDD" id="cd07984">
    <property type="entry name" value="LPLAT_LABLAT-like"/>
    <property type="match status" value="1"/>
</dbReference>
<dbReference type="AlphaFoldDB" id="A0A1H6N118"/>
<reference evidence="8" key="1">
    <citation type="submission" date="2016-06" db="EMBL/GenBank/DDBJ databases">
        <authorList>
            <person name="Petersen J."/>
            <person name="Sayavedra L."/>
        </authorList>
    </citation>
    <scope>NUCLEOTIDE SEQUENCE [LARGE SCALE GENOMIC DNA]</scope>
    <source>
        <strain evidence="8">BazSymA</strain>
    </source>
</reference>
<sequence length="297" mass="34679">MKDSNWRASKERSTPFALHLICWLAINISRNFARLWLYPITLYFFLTSPKVRLASKNYLKRTTLPKHGFVQILKHIYYFSAVILDRIYFITNQTEQFDVKIFNEELVSNLTRNNLGFILLGSHVGGFDVLQYLTPKCGQAKIVMDISHNSMITKILYNLNPAMFNAIIDANNDNALLKVKESIDNSEFVAILADRSVDKQKTIQCTLLGDVINIPKAPFALANILKKPIIVFFGVYVGKNKYEIHFKEIKNDYTEKKSEREKNITKNAQVYTSYIQDMIEKHPFNWFNFYDYWDDEL</sequence>
<dbReference type="EMBL" id="CDSC02000481">
    <property type="protein sequence ID" value="SEI04112.1"/>
    <property type="molecule type" value="Genomic_DNA"/>
</dbReference>
<dbReference type="PANTHER" id="PTHR30606">
    <property type="entry name" value="LIPID A BIOSYNTHESIS LAUROYL ACYLTRANSFERASE"/>
    <property type="match status" value="1"/>
</dbReference>
<dbReference type="GO" id="GO:0005886">
    <property type="term" value="C:plasma membrane"/>
    <property type="evidence" value="ECO:0007669"/>
    <property type="project" value="UniProtKB-SubCell"/>
</dbReference>
<evidence type="ECO:0000313" key="8">
    <source>
        <dbReference type="Proteomes" id="UP000198988"/>
    </source>
</evidence>
<keyword evidence="5" id="KW-0472">Membrane</keyword>
<dbReference type="OrthoDB" id="9808633at2"/>
<gene>
    <name evidence="7" type="ORF">BAZSYMA_ACONTIG00078_8</name>
</gene>
<evidence type="ECO:0000256" key="5">
    <source>
        <dbReference type="ARBA" id="ARBA00023136"/>
    </source>
</evidence>
<evidence type="ECO:0000313" key="7">
    <source>
        <dbReference type="EMBL" id="SEI04112.1"/>
    </source>
</evidence>
<comment type="subcellular location">
    <subcellularLocation>
        <location evidence="1">Cell inner membrane</location>
    </subcellularLocation>
</comment>
<evidence type="ECO:0000256" key="1">
    <source>
        <dbReference type="ARBA" id="ARBA00004533"/>
    </source>
</evidence>
<evidence type="ECO:0000256" key="2">
    <source>
        <dbReference type="ARBA" id="ARBA00022475"/>
    </source>
</evidence>
<dbReference type="Proteomes" id="UP000198988">
    <property type="component" value="Unassembled WGS sequence"/>
</dbReference>
<dbReference type="GO" id="GO:0009247">
    <property type="term" value="P:glycolipid biosynthetic process"/>
    <property type="evidence" value="ECO:0007669"/>
    <property type="project" value="UniProtKB-ARBA"/>
</dbReference>
<dbReference type="RefSeq" id="WP_090718312.1">
    <property type="nucleotide sequence ID" value="NZ_CAESAP020000276.1"/>
</dbReference>
<keyword evidence="4 7" id="KW-0808">Transferase</keyword>
<protein>
    <submittedName>
        <fullName evidence="7">Lipid A biosynthesis acyltransferase</fullName>
    </submittedName>
</protein>
<proteinExistence type="predicted"/>
<dbReference type="GO" id="GO:0016746">
    <property type="term" value="F:acyltransferase activity"/>
    <property type="evidence" value="ECO:0007669"/>
    <property type="project" value="UniProtKB-KW"/>
</dbReference>